<keyword evidence="1" id="KW-0472">Membrane</keyword>
<keyword evidence="1" id="KW-0812">Transmembrane</keyword>
<keyword evidence="3" id="KW-1185">Reference proteome</keyword>
<dbReference type="HOGENOM" id="CLU_2531075_0_0_1"/>
<evidence type="ECO:0000256" key="1">
    <source>
        <dbReference type="SAM" id="Phobius"/>
    </source>
</evidence>
<sequence length="84" mass="9654">MRKTETVVFLPSSGSALSLTSACYWRVKWRGAISLQFLFLFFGPPLLPLLWRLHVFFSPITCPLSFAVHQISIFFILLPSCLYK</sequence>
<protein>
    <submittedName>
        <fullName evidence="2">Uncharacterized protein</fullName>
    </submittedName>
</protein>
<evidence type="ECO:0000313" key="3">
    <source>
        <dbReference type="Proteomes" id="UP000006038"/>
    </source>
</evidence>
<reference evidence="2" key="2">
    <citation type="submission" date="2013-04" db="UniProtKB">
        <authorList>
            <consortium name="EnsemblPlants"/>
        </authorList>
    </citation>
    <scope>IDENTIFICATION</scope>
</reference>
<accession>J3NAY4</accession>
<feature type="transmembrane region" description="Helical" evidence="1">
    <location>
        <begin position="32"/>
        <end position="51"/>
    </location>
</feature>
<dbReference type="PROSITE" id="PS51257">
    <property type="entry name" value="PROKAR_LIPOPROTEIN"/>
    <property type="match status" value="1"/>
</dbReference>
<dbReference type="Gramene" id="OB12G11420.1">
    <property type="protein sequence ID" value="OB12G11420.1"/>
    <property type="gene ID" value="OB12G11420"/>
</dbReference>
<keyword evidence="1" id="KW-1133">Transmembrane helix</keyword>
<feature type="transmembrane region" description="Helical" evidence="1">
    <location>
        <begin position="57"/>
        <end position="78"/>
    </location>
</feature>
<reference evidence="2" key="1">
    <citation type="journal article" date="2013" name="Nat. Commun.">
        <title>Whole-genome sequencing of Oryza brachyantha reveals mechanisms underlying Oryza genome evolution.</title>
        <authorList>
            <person name="Chen J."/>
            <person name="Huang Q."/>
            <person name="Gao D."/>
            <person name="Wang J."/>
            <person name="Lang Y."/>
            <person name="Liu T."/>
            <person name="Li B."/>
            <person name="Bai Z."/>
            <person name="Luis Goicoechea J."/>
            <person name="Liang C."/>
            <person name="Chen C."/>
            <person name="Zhang W."/>
            <person name="Sun S."/>
            <person name="Liao Y."/>
            <person name="Zhang X."/>
            <person name="Yang L."/>
            <person name="Song C."/>
            <person name="Wang M."/>
            <person name="Shi J."/>
            <person name="Liu G."/>
            <person name="Liu J."/>
            <person name="Zhou H."/>
            <person name="Zhou W."/>
            <person name="Yu Q."/>
            <person name="An N."/>
            <person name="Chen Y."/>
            <person name="Cai Q."/>
            <person name="Wang B."/>
            <person name="Liu B."/>
            <person name="Min J."/>
            <person name="Huang Y."/>
            <person name="Wu H."/>
            <person name="Li Z."/>
            <person name="Zhang Y."/>
            <person name="Yin Y."/>
            <person name="Song W."/>
            <person name="Jiang J."/>
            <person name="Jackson S.A."/>
            <person name="Wing R.A."/>
            <person name="Wang J."/>
            <person name="Chen M."/>
        </authorList>
    </citation>
    <scope>NUCLEOTIDE SEQUENCE [LARGE SCALE GENOMIC DNA]</scope>
    <source>
        <strain evidence="2">cv. IRGC 101232</strain>
    </source>
</reference>
<dbReference type="Proteomes" id="UP000006038">
    <property type="component" value="Chromosome 12"/>
</dbReference>
<name>J3NAY4_ORYBR</name>
<organism evidence="2">
    <name type="scientific">Oryza brachyantha</name>
    <name type="common">malo sina</name>
    <dbReference type="NCBI Taxonomy" id="4533"/>
    <lineage>
        <taxon>Eukaryota</taxon>
        <taxon>Viridiplantae</taxon>
        <taxon>Streptophyta</taxon>
        <taxon>Embryophyta</taxon>
        <taxon>Tracheophyta</taxon>
        <taxon>Spermatophyta</taxon>
        <taxon>Magnoliopsida</taxon>
        <taxon>Liliopsida</taxon>
        <taxon>Poales</taxon>
        <taxon>Poaceae</taxon>
        <taxon>BOP clade</taxon>
        <taxon>Oryzoideae</taxon>
        <taxon>Oryzeae</taxon>
        <taxon>Oryzinae</taxon>
        <taxon>Oryza</taxon>
    </lineage>
</organism>
<dbReference type="EnsemblPlants" id="OB12G11420.1">
    <property type="protein sequence ID" value="OB12G11420.1"/>
    <property type="gene ID" value="OB12G11420"/>
</dbReference>
<proteinExistence type="predicted"/>
<dbReference type="AlphaFoldDB" id="J3NAY4"/>
<evidence type="ECO:0000313" key="2">
    <source>
        <dbReference type="EnsemblPlants" id="OB12G11420.1"/>
    </source>
</evidence>